<keyword evidence="3" id="KW-1185">Reference proteome</keyword>
<sequence length="97" mass="10836">MSDESGWHNVNPAGTAQPPARLHRPPGYTRDGQSGARRVFQGEVRWAHDMVCELTLLISMVIAEMTSRQQPERLTRVTDGSHTRRAARSRRPAALSC</sequence>
<dbReference type="AlphaFoldDB" id="A0A225DDS2"/>
<protein>
    <submittedName>
        <fullName evidence="2">Uncharacterized protein</fullName>
    </submittedName>
</protein>
<feature type="compositionally biased region" description="Basic and acidic residues" evidence="1">
    <location>
        <begin position="70"/>
        <end position="82"/>
    </location>
</feature>
<gene>
    <name evidence="2" type="ORF">FRUB_06215</name>
</gene>
<evidence type="ECO:0000256" key="1">
    <source>
        <dbReference type="SAM" id="MobiDB-lite"/>
    </source>
</evidence>
<reference evidence="3" key="1">
    <citation type="submission" date="2017-06" db="EMBL/GenBank/DDBJ databases">
        <title>Genome analysis of Fimbriiglobus ruber SP5, the first member of the order Planctomycetales with confirmed chitinolytic capability.</title>
        <authorList>
            <person name="Ravin N.V."/>
            <person name="Rakitin A.L."/>
            <person name="Ivanova A.A."/>
            <person name="Beletsky A.V."/>
            <person name="Kulichevskaya I.S."/>
            <person name="Mardanov A.V."/>
            <person name="Dedysh S.N."/>
        </authorList>
    </citation>
    <scope>NUCLEOTIDE SEQUENCE [LARGE SCALE GENOMIC DNA]</scope>
    <source>
        <strain evidence="3">SP5</strain>
    </source>
</reference>
<evidence type="ECO:0000313" key="3">
    <source>
        <dbReference type="Proteomes" id="UP000214646"/>
    </source>
</evidence>
<name>A0A225DDS2_9BACT</name>
<organism evidence="2 3">
    <name type="scientific">Fimbriiglobus ruber</name>
    <dbReference type="NCBI Taxonomy" id="1908690"/>
    <lineage>
        <taxon>Bacteria</taxon>
        <taxon>Pseudomonadati</taxon>
        <taxon>Planctomycetota</taxon>
        <taxon>Planctomycetia</taxon>
        <taxon>Gemmatales</taxon>
        <taxon>Gemmataceae</taxon>
        <taxon>Fimbriiglobus</taxon>
    </lineage>
</organism>
<proteinExistence type="predicted"/>
<accession>A0A225DDS2</accession>
<feature type="region of interest" description="Disordered" evidence="1">
    <location>
        <begin position="1"/>
        <end position="35"/>
    </location>
</feature>
<comment type="caution">
    <text evidence="2">The sequence shown here is derived from an EMBL/GenBank/DDBJ whole genome shotgun (WGS) entry which is preliminary data.</text>
</comment>
<evidence type="ECO:0000313" key="2">
    <source>
        <dbReference type="EMBL" id="OWK39133.1"/>
    </source>
</evidence>
<dbReference type="EMBL" id="NIDE01000011">
    <property type="protein sequence ID" value="OWK39133.1"/>
    <property type="molecule type" value="Genomic_DNA"/>
</dbReference>
<feature type="region of interest" description="Disordered" evidence="1">
    <location>
        <begin position="67"/>
        <end position="97"/>
    </location>
</feature>
<dbReference type="Proteomes" id="UP000214646">
    <property type="component" value="Unassembled WGS sequence"/>
</dbReference>